<keyword evidence="2" id="KW-0430">Lectin</keyword>
<evidence type="ECO:0000259" key="4">
    <source>
        <dbReference type="PROSITE" id="PS50041"/>
    </source>
</evidence>
<comment type="subcellular location">
    <subcellularLocation>
        <location evidence="1">Cell membrane</location>
        <topology evidence="1">Single-pass type II membrane protein</topology>
    </subcellularLocation>
</comment>
<keyword evidence="3" id="KW-0472">Membrane</keyword>
<dbReference type="CDD" id="cd03593">
    <property type="entry name" value="CLECT_NK_receptors_like"/>
    <property type="match status" value="1"/>
</dbReference>
<dbReference type="GO" id="GO:0030246">
    <property type="term" value="F:carbohydrate binding"/>
    <property type="evidence" value="ECO:0007669"/>
    <property type="project" value="UniProtKB-KW"/>
</dbReference>
<reference evidence="5" key="3">
    <citation type="submission" date="2025-08" db="UniProtKB">
        <authorList>
            <consortium name="Ensembl"/>
        </authorList>
    </citation>
    <scope>IDENTIFICATION</scope>
</reference>
<keyword evidence="3" id="KW-0812">Transmembrane</keyword>
<evidence type="ECO:0000313" key="6">
    <source>
        <dbReference type="Proteomes" id="UP000007267"/>
    </source>
</evidence>
<dbReference type="OMA" id="WFNFTGS"/>
<reference evidence="5" key="4">
    <citation type="submission" date="2025-09" db="UniProtKB">
        <authorList>
            <consortium name="Ensembl"/>
        </authorList>
    </citation>
    <scope>IDENTIFICATION</scope>
</reference>
<dbReference type="Proteomes" id="UP000007267">
    <property type="component" value="Unassembled WGS sequence"/>
</dbReference>
<accession>K7FXR7</accession>
<reference evidence="6" key="2">
    <citation type="journal article" date="2013" name="Nat. Genet.">
        <title>The draft genomes of soft-shell turtle and green sea turtle yield insights into the development and evolution of the turtle-specific body plan.</title>
        <authorList>
            <person name="Wang Z."/>
            <person name="Pascual-Anaya J."/>
            <person name="Zadissa A."/>
            <person name="Li W."/>
            <person name="Niimura Y."/>
            <person name="Huang Z."/>
            <person name="Li C."/>
            <person name="White S."/>
            <person name="Xiong Z."/>
            <person name="Fang D."/>
            <person name="Wang B."/>
            <person name="Ming Y."/>
            <person name="Chen Y."/>
            <person name="Zheng Y."/>
            <person name="Kuraku S."/>
            <person name="Pignatelli M."/>
            <person name="Herrero J."/>
            <person name="Beal K."/>
            <person name="Nozawa M."/>
            <person name="Li Q."/>
            <person name="Wang J."/>
            <person name="Zhang H."/>
            <person name="Yu L."/>
            <person name="Shigenobu S."/>
            <person name="Wang J."/>
            <person name="Liu J."/>
            <person name="Flicek P."/>
            <person name="Searle S."/>
            <person name="Wang J."/>
            <person name="Kuratani S."/>
            <person name="Yin Y."/>
            <person name="Aken B."/>
            <person name="Zhang G."/>
            <person name="Irie N."/>
        </authorList>
    </citation>
    <scope>NUCLEOTIDE SEQUENCE [LARGE SCALE GENOMIC DNA]</scope>
    <source>
        <strain evidence="6">Daiwa-1</strain>
    </source>
</reference>
<evidence type="ECO:0000256" key="1">
    <source>
        <dbReference type="ARBA" id="ARBA00004401"/>
    </source>
</evidence>
<dbReference type="AlphaFoldDB" id="K7FXR7"/>
<organism evidence="5 6">
    <name type="scientific">Pelodiscus sinensis</name>
    <name type="common">Chinese softshell turtle</name>
    <name type="synonym">Trionyx sinensis</name>
    <dbReference type="NCBI Taxonomy" id="13735"/>
    <lineage>
        <taxon>Eukaryota</taxon>
        <taxon>Metazoa</taxon>
        <taxon>Chordata</taxon>
        <taxon>Craniata</taxon>
        <taxon>Vertebrata</taxon>
        <taxon>Euteleostomi</taxon>
        <taxon>Archelosauria</taxon>
        <taxon>Testudinata</taxon>
        <taxon>Testudines</taxon>
        <taxon>Cryptodira</taxon>
        <taxon>Trionychia</taxon>
        <taxon>Trionychidae</taxon>
        <taxon>Pelodiscus</taxon>
    </lineage>
</organism>
<dbReference type="Gene3D" id="3.10.100.10">
    <property type="entry name" value="Mannose-Binding Protein A, subunit A"/>
    <property type="match status" value="1"/>
</dbReference>
<dbReference type="InterPro" id="IPR016186">
    <property type="entry name" value="C-type_lectin-like/link_sf"/>
</dbReference>
<evidence type="ECO:0000256" key="2">
    <source>
        <dbReference type="ARBA" id="ARBA00022734"/>
    </source>
</evidence>
<feature type="transmembrane region" description="Helical" evidence="3">
    <location>
        <begin position="20"/>
        <end position="40"/>
    </location>
</feature>
<dbReference type="EMBL" id="AGCU01139486">
    <property type="status" value="NOT_ANNOTATED_CDS"/>
    <property type="molecule type" value="Genomic_DNA"/>
</dbReference>
<dbReference type="eggNOG" id="KOG4297">
    <property type="taxonomic scope" value="Eukaryota"/>
</dbReference>
<dbReference type="SMART" id="SM00034">
    <property type="entry name" value="CLECT"/>
    <property type="match status" value="1"/>
</dbReference>
<evidence type="ECO:0000313" key="5">
    <source>
        <dbReference type="Ensembl" id="ENSPSIP00000012827.1"/>
    </source>
</evidence>
<dbReference type="EMBL" id="AGCU01139487">
    <property type="status" value="NOT_ANNOTATED_CDS"/>
    <property type="molecule type" value="Genomic_DNA"/>
</dbReference>
<feature type="domain" description="C-type lectin" evidence="4">
    <location>
        <begin position="68"/>
        <end position="171"/>
    </location>
</feature>
<reference evidence="6" key="1">
    <citation type="submission" date="2011-10" db="EMBL/GenBank/DDBJ databases">
        <authorList>
            <consortium name="Soft-shell Turtle Genome Consortium"/>
        </authorList>
    </citation>
    <scope>NUCLEOTIDE SEQUENCE [LARGE SCALE GENOMIC DNA]</scope>
    <source>
        <strain evidence="6">Daiwa-1</strain>
    </source>
</reference>
<dbReference type="Pfam" id="PF00059">
    <property type="entry name" value="Lectin_C"/>
    <property type="match status" value="1"/>
</dbReference>
<dbReference type="PROSITE" id="PS50041">
    <property type="entry name" value="C_TYPE_LECTIN_2"/>
    <property type="match status" value="1"/>
</dbReference>
<sequence length="182" mass="20305">ALTSPSLTGWLSALKARIRPLSLGFNFICIIVITILIVLITRPAKTYELCPAGAPCLLAACPFDWIGYQGKCYYFSELEANWTESQKNCSALGASLAGIDLQWEMDFLRLHRGSLDYWIGLDRERGQTWKWANGTDFNNWFPIAGEEQCAYLSGSVVASSSCGNIQRWICSKPAHKLEGEMK</sequence>
<dbReference type="GO" id="GO:0005886">
    <property type="term" value="C:plasma membrane"/>
    <property type="evidence" value="ECO:0007669"/>
    <property type="project" value="UniProtKB-SubCell"/>
</dbReference>
<dbReference type="Ensembl" id="ENSPSIT00000012888.1">
    <property type="protein sequence ID" value="ENSPSIP00000012827.1"/>
    <property type="gene ID" value="ENSPSIG00000011524.1"/>
</dbReference>
<protein>
    <recommendedName>
        <fullName evidence="4">C-type lectin domain-containing protein</fullName>
    </recommendedName>
</protein>
<dbReference type="PANTHER" id="PTHR45710:SF35">
    <property type="entry name" value="C-TYPE LECTIN DOMAIN FAMILY 2 MEMBER D"/>
    <property type="match status" value="1"/>
</dbReference>
<dbReference type="PANTHER" id="PTHR45710">
    <property type="entry name" value="C-TYPE LECTIN DOMAIN-CONTAINING PROTEIN 180"/>
    <property type="match status" value="1"/>
</dbReference>
<dbReference type="GeneTree" id="ENSGT00940000162705"/>
<dbReference type="SUPFAM" id="SSF56436">
    <property type="entry name" value="C-type lectin-like"/>
    <property type="match status" value="1"/>
</dbReference>
<evidence type="ECO:0000256" key="3">
    <source>
        <dbReference type="SAM" id="Phobius"/>
    </source>
</evidence>
<dbReference type="InterPro" id="IPR033992">
    <property type="entry name" value="NKR-like_CTLD"/>
</dbReference>
<keyword evidence="6" id="KW-1185">Reference proteome</keyword>
<keyword evidence="3" id="KW-1133">Transmembrane helix</keyword>
<dbReference type="InterPro" id="IPR001304">
    <property type="entry name" value="C-type_lectin-like"/>
</dbReference>
<dbReference type="InterPro" id="IPR050828">
    <property type="entry name" value="C-type_lectin/matrix_domain"/>
</dbReference>
<dbReference type="EMBL" id="AGCU01139485">
    <property type="status" value="NOT_ANNOTATED_CDS"/>
    <property type="molecule type" value="Genomic_DNA"/>
</dbReference>
<proteinExistence type="predicted"/>
<name>K7FXR7_PELSI</name>
<dbReference type="InterPro" id="IPR016187">
    <property type="entry name" value="CTDL_fold"/>
</dbReference>